<proteinExistence type="predicted"/>
<reference evidence="1 2" key="1">
    <citation type="journal article" date="2016" name="Nat. Commun.">
        <title>Thousands of microbial genomes shed light on interconnected biogeochemical processes in an aquifer system.</title>
        <authorList>
            <person name="Anantharaman K."/>
            <person name="Brown C.T."/>
            <person name="Hug L.A."/>
            <person name="Sharon I."/>
            <person name="Castelle C.J."/>
            <person name="Probst A.J."/>
            <person name="Thomas B.C."/>
            <person name="Singh A."/>
            <person name="Wilkins M.J."/>
            <person name="Karaoz U."/>
            <person name="Brodie E.L."/>
            <person name="Williams K.H."/>
            <person name="Hubbard S.S."/>
            <person name="Banfield J.F."/>
        </authorList>
    </citation>
    <scope>NUCLEOTIDE SEQUENCE [LARGE SCALE GENOMIC DNA]</scope>
    <source>
        <strain evidence="2">RIFCSPLOWO2_12_FULL_64_10</strain>
    </source>
</reference>
<dbReference type="AlphaFoldDB" id="A0A1F6D707"/>
<name>A0A1F6D707_HANXR</name>
<organism evidence="1 2">
    <name type="scientific">Handelsmanbacteria sp. (strain RIFCSPLOWO2_12_FULL_64_10)</name>
    <dbReference type="NCBI Taxonomy" id="1817868"/>
    <lineage>
        <taxon>Bacteria</taxon>
        <taxon>Candidatus Handelsmaniibacteriota</taxon>
    </lineage>
</organism>
<sequence>MDESAWKNFEASSIRMPYKRSSTMKLSKKEARYLKEVDLIEATRKARQDASRLLNDQGLSVLSIALSNFIAEMMEHPERLTEAGKK</sequence>
<gene>
    <name evidence="1" type="ORF">A3F84_04210</name>
</gene>
<dbReference type="Proteomes" id="UP000178606">
    <property type="component" value="Unassembled WGS sequence"/>
</dbReference>
<comment type="caution">
    <text evidence="1">The sequence shown here is derived from an EMBL/GenBank/DDBJ whole genome shotgun (WGS) entry which is preliminary data.</text>
</comment>
<protein>
    <submittedName>
        <fullName evidence="1">Uncharacterized protein</fullName>
    </submittedName>
</protein>
<evidence type="ECO:0000313" key="1">
    <source>
        <dbReference type="EMBL" id="OGG57165.1"/>
    </source>
</evidence>
<accession>A0A1F6D707</accession>
<evidence type="ECO:0000313" key="2">
    <source>
        <dbReference type="Proteomes" id="UP000178606"/>
    </source>
</evidence>
<dbReference type="EMBL" id="MFKF01000012">
    <property type="protein sequence ID" value="OGG57165.1"/>
    <property type="molecule type" value="Genomic_DNA"/>
</dbReference>